<reference evidence="1 2" key="1">
    <citation type="journal article" date="2013" name="Genome Announc.">
        <title>Draft Genome Sequence of Helicobacter fennelliae Strain MRY12-0050, Isolated from a Bacteremia Patient.</title>
        <authorList>
            <person name="Rimbara E."/>
            <person name="Matsui M."/>
            <person name="Mori S."/>
            <person name="Suzuki S."/>
            <person name="Suzuki M."/>
            <person name="Kim H."/>
            <person name="Sekizuka T."/>
            <person name="Kuroda M."/>
            <person name="Shibayama K."/>
        </authorList>
    </citation>
    <scope>NUCLEOTIDE SEQUENCE [LARGE SCALE GENOMIC DNA]</scope>
    <source>
        <strain evidence="1 2">MRY12-0050</strain>
    </source>
</reference>
<sequence length="115" mass="13448">MHGKIVIYMDSTDRGTVTNSAKLFFEFNRQSWSDKRSMPSVGMLVEFRAEGKTITSVRPSRYQEFKEGDFITENDFWRTENDEALEDLQSSMRCKKVLPYKLIHSNLMSDESVHL</sequence>
<evidence type="ECO:0000313" key="1">
    <source>
        <dbReference type="EMBL" id="GAD18246.1"/>
    </source>
</evidence>
<comment type="caution">
    <text evidence="1">The sequence shown here is derived from an EMBL/GenBank/DDBJ whole genome shotgun (WGS) entry which is preliminary data.</text>
</comment>
<dbReference type="eggNOG" id="ENOG5030I25">
    <property type="taxonomic scope" value="Bacteria"/>
</dbReference>
<gene>
    <name evidence="1" type="ORF">HFN_1844</name>
</gene>
<proteinExistence type="predicted"/>
<dbReference type="EMBL" id="BASD01000004">
    <property type="protein sequence ID" value="GAD18246.1"/>
    <property type="molecule type" value="Genomic_DNA"/>
</dbReference>
<dbReference type="STRING" id="1325130.HFN_1844"/>
<keyword evidence="2" id="KW-1185">Reference proteome</keyword>
<name>T1CZ62_9HELI</name>
<dbReference type="AlphaFoldDB" id="T1CZ62"/>
<protein>
    <submittedName>
        <fullName evidence="1">Uncharacterized protein</fullName>
    </submittedName>
</protein>
<dbReference type="Proteomes" id="UP000018143">
    <property type="component" value="Unassembled WGS sequence"/>
</dbReference>
<accession>T1CZ62</accession>
<organism evidence="1 2">
    <name type="scientific">Helicobacter fennelliae MRY12-0050</name>
    <dbReference type="NCBI Taxonomy" id="1325130"/>
    <lineage>
        <taxon>Bacteria</taxon>
        <taxon>Pseudomonadati</taxon>
        <taxon>Campylobacterota</taxon>
        <taxon>Epsilonproteobacteria</taxon>
        <taxon>Campylobacterales</taxon>
        <taxon>Helicobacteraceae</taxon>
        <taxon>Helicobacter</taxon>
    </lineage>
</organism>
<evidence type="ECO:0000313" key="2">
    <source>
        <dbReference type="Proteomes" id="UP000018143"/>
    </source>
</evidence>